<evidence type="ECO:0000313" key="1">
    <source>
        <dbReference type="EMBL" id="CDL91338.1"/>
    </source>
</evidence>
<dbReference type="AlphaFoldDB" id="W6N484"/>
<dbReference type="RefSeq" id="WP_017894628.1">
    <property type="nucleotide sequence ID" value="NZ_CBXI010000023.1"/>
</dbReference>
<sequence length="61" mass="7255">MEKVYKNTELNLADVYKSFDKLNSKSSKNKWTKSITIIDKNIDKDSKLQKYRNRAFKLVAR</sequence>
<proteinExistence type="predicted"/>
<evidence type="ECO:0000313" key="2">
    <source>
        <dbReference type="Proteomes" id="UP000019482"/>
    </source>
</evidence>
<gene>
    <name evidence="1" type="ORF">CTDIVETGP_1408</name>
</gene>
<dbReference type="EMBL" id="CBXI010000023">
    <property type="protein sequence ID" value="CDL91338.1"/>
    <property type="molecule type" value="Genomic_DNA"/>
</dbReference>
<dbReference type="GeneID" id="29420879"/>
<protein>
    <submittedName>
        <fullName evidence="1">Uncharacterized protein</fullName>
    </submittedName>
</protein>
<comment type="caution">
    <text evidence="1">The sequence shown here is derived from an EMBL/GenBank/DDBJ whole genome shotgun (WGS) entry which is preliminary data.</text>
</comment>
<reference evidence="1 2" key="1">
    <citation type="journal article" date="2015" name="Genome Announc.">
        <title>Draft Genome Sequence of Clostridium tyrobutyricum Strain DIVETGP, Isolated from Cow's Milk for Grana Padano Production.</title>
        <authorList>
            <person name="Soggiu A."/>
            <person name="Piras C."/>
            <person name="Gaiarsa S."/>
            <person name="Sassera D."/>
            <person name="Roncada P."/>
            <person name="Bendixen E."/>
            <person name="Brasca M."/>
            <person name="Bonizzi L."/>
        </authorList>
    </citation>
    <scope>NUCLEOTIDE SEQUENCE [LARGE SCALE GENOMIC DNA]</scope>
    <source>
        <strain evidence="1 2">DIVETGP</strain>
    </source>
</reference>
<dbReference type="Proteomes" id="UP000019482">
    <property type="component" value="Unassembled WGS sequence"/>
</dbReference>
<organism evidence="1 2">
    <name type="scientific">Clostridium tyrobutyricum DIVETGP</name>
    <dbReference type="NCBI Taxonomy" id="1408889"/>
    <lineage>
        <taxon>Bacteria</taxon>
        <taxon>Bacillati</taxon>
        <taxon>Bacillota</taxon>
        <taxon>Clostridia</taxon>
        <taxon>Eubacteriales</taxon>
        <taxon>Clostridiaceae</taxon>
        <taxon>Clostridium</taxon>
    </lineage>
</organism>
<accession>W6N484</accession>
<keyword evidence="2" id="KW-1185">Reference proteome</keyword>
<name>W6N484_CLOTY</name>